<name>L7LDN3_9ACTN</name>
<dbReference type="Proteomes" id="UP000053405">
    <property type="component" value="Unassembled WGS sequence"/>
</dbReference>
<dbReference type="eggNOG" id="COG0577">
    <property type="taxonomic scope" value="Bacteria"/>
</dbReference>
<evidence type="ECO:0000313" key="4">
    <source>
        <dbReference type="Proteomes" id="UP000053405"/>
    </source>
</evidence>
<evidence type="ECO:0000256" key="2">
    <source>
        <dbReference type="SAM" id="Phobius"/>
    </source>
</evidence>
<protein>
    <submittedName>
        <fullName evidence="3">Putative ABC transporter permease protein</fullName>
    </submittedName>
</protein>
<accession>L7LDN3</accession>
<feature type="transmembrane region" description="Helical" evidence="2">
    <location>
        <begin position="264"/>
        <end position="286"/>
    </location>
</feature>
<dbReference type="AlphaFoldDB" id="L7LDN3"/>
<dbReference type="InterPro" id="IPR051125">
    <property type="entry name" value="ABC-4/HrtB_transporter"/>
</dbReference>
<keyword evidence="4" id="KW-1185">Reference proteome</keyword>
<feature type="transmembrane region" description="Helical" evidence="2">
    <location>
        <begin position="15"/>
        <end position="35"/>
    </location>
</feature>
<comment type="caution">
    <text evidence="3">The sequence shown here is derived from an EMBL/GenBank/DDBJ whole genome shotgun (WGS) entry which is preliminary data.</text>
</comment>
<sequence>MFIGWREIRRSAGKFGVMISVIAMLAFLVVALSALTGGLSNQSISAVAALPGDGLAVQADADGAAVNLVDSRLSEDAVAAVRAADPAAQPMGIVMSGAGAGERNAAVAVFGRTDADGVRVNPEVAEMLGIESGSAITIGGVAATVTSVGDTGMFAHSPVVQVPLDLWREAAHRSELTAMIVTGQPAEFPGVAVVTGGDRLDLIPGYSSEHSSLLLIQGLLLVISAVVVGAFFAVWTGQRLAGLAVVRAMGAARSYLLRDGLGQAAVVLAAGLLLGTLAGVGLAVLASGTVPILISAGGVLIPVAAMAVLGLAGAALALRPLLSVDPLTALNR</sequence>
<evidence type="ECO:0000256" key="1">
    <source>
        <dbReference type="ARBA" id="ARBA00022448"/>
    </source>
</evidence>
<feature type="transmembrane region" description="Helical" evidence="2">
    <location>
        <begin position="292"/>
        <end position="318"/>
    </location>
</feature>
<keyword evidence="1" id="KW-0813">Transport</keyword>
<dbReference type="PANTHER" id="PTHR43738:SF1">
    <property type="entry name" value="HEMIN TRANSPORT SYSTEM PERMEASE PROTEIN HRTB-RELATED"/>
    <property type="match status" value="1"/>
</dbReference>
<evidence type="ECO:0000313" key="3">
    <source>
        <dbReference type="EMBL" id="GAC58984.1"/>
    </source>
</evidence>
<gene>
    <name evidence="3" type="ORF">GOHSU_65_00100</name>
</gene>
<proteinExistence type="predicted"/>
<organism evidence="3 4">
    <name type="scientific">Gordonia hirsuta DSM 44140 = NBRC 16056</name>
    <dbReference type="NCBI Taxonomy" id="1121927"/>
    <lineage>
        <taxon>Bacteria</taxon>
        <taxon>Bacillati</taxon>
        <taxon>Actinomycetota</taxon>
        <taxon>Actinomycetes</taxon>
        <taxon>Mycobacteriales</taxon>
        <taxon>Gordoniaceae</taxon>
        <taxon>Gordonia</taxon>
    </lineage>
</organism>
<feature type="transmembrane region" description="Helical" evidence="2">
    <location>
        <begin position="213"/>
        <end position="234"/>
    </location>
</feature>
<dbReference type="PANTHER" id="PTHR43738">
    <property type="entry name" value="ABC TRANSPORTER, MEMBRANE PROTEIN"/>
    <property type="match status" value="1"/>
</dbReference>
<dbReference type="OrthoDB" id="5242186at2"/>
<dbReference type="RefSeq" id="WP_005944221.1">
    <property type="nucleotide sequence ID" value="NZ_ATVK01000033.1"/>
</dbReference>
<dbReference type="STRING" id="1121927.GOHSU_65_00100"/>
<dbReference type="EMBL" id="BANT01000065">
    <property type="protein sequence ID" value="GAC58984.1"/>
    <property type="molecule type" value="Genomic_DNA"/>
</dbReference>
<keyword evidence="2" id="KW-0812">Transmembrane</keyword>
<keyword evidence="2" id="KW-1133">Transmembrane helix</keyword>
<reference evidence="3 4" key="1">
    <citation type="submission" date="2012-12" db="EMBL/GenBank/DDBJ databases">
        <title>Whole genome shotgun sequence of Gordonia hirsuta NBRC 16056.</title>
        <authorList>
            <person name="Isaki-Nakamura S."/>
            <person name="Hosoyama A."/>
            <person name="Tsuchikane K."/>
            <person name="Katsumata H."/>
            <person name="Baba S."/>
            <person name="Yamazaki S."/>
            <person name="Fujita N."/>
        </authorList>
    </citation>
    <scope>NUCLEOTIDE SEQUENCE [LARGE SCALE GENOMIC DNA]</scope>
    <source>
        <strain evidence="3 4">NBRC 16056</strain>
    </source>
</reference>
<keyword evidence="2" id="KW-0472">Membrane</keyword>